<feature type="transmembrane region" description="Helical" evidence="10">
    <location>
        <begin position="537"/>
        <end position="558"/>
    </location>
</feature>
<evidence type="ECO:0008006" key="14">
    <source>
        <dbReference type="Google" id="ProtNLM"/>
    </source>
</evidence>
<evidence type="ECO:0000256" key="2">
    <source>
        <dbReference type="ARBA" id="ARBA00004687"/>
    </source>
</evidence>
<evidence type="ECO:0000256" key="1">
    <source>
        <dbReference type="ARBA" id="ARBA00004389"/>
    </source>
</evidence>
<dbReference type="InterPro" id="IPR013233">
    <property type="entry name" value="PIG-X/PBN1"/>
</dbReference>
<evidence type="ECO:0000256" key="5">
    <source>
        <dbReference type="ARBA" id="ARBA00022692"/>
    </source>
</evidence>
<feature type="chain" id="PRO_5043426724" description="GPI transamidase component PIG-T" evidence="11">
    <location>
        <begin position="21"/>
        <end position="582"/>
    </location>
</feature>
<keyword evidence="7 10" id="KW-1133">Transmembrane helix</keyword>
<dbReference type="InterPro" id="IPR040039">
    <property type="entry name" value="PIGX"/>
</dbReference>
<comment type="caution">
    <text evidence="12">The sequence shown here is derived from an EMBL/GenBank/DDBJ whole genome shotgun (WGS) entry which is preliminary data.</text>
</comment>
<dbReference type="EMBL" id="CANTFM010001940">
    <property type="protein sequence ID" value="CAI5743832.1"/>
    <property type="molecule type" value="Genomic_DNA"/>
</dbReference>
<sequence length="582" mass="64698">MRYWVSLLGVLAVVVLGVNGSSDPVLALWPLQTDATLSLSVDADNLSIVKASSGGALGTFDMKFDIGSEILFDPLLDTIEIVWVLACDARSLTFDRFWANSQRFDGINAEGIHLQAKLRDQASWKFVNETVHERIEENIRYILHIVLPSIDILPQLSKGFLAKSLCGFRSWTAGSLFQESLHEPVDKSSSLCYSSSFSLSPKNESTTFFSKIMREANGSSVDSLKSVVEHTVLENKQSFYMIQHEHCLAAVKFGRSPVSSATIEAEVLEVWVSQSDQVQAPWVVALPVRVIKSDILVVTSITRELDLDKLEYAWVQRGGKPGAPGAAPSVLEIQIPKTAVAASVQAAIVGEGFHRRYVMDVELLENEVCGKTSCNKTVLMLVPVSRTVYLDLDELRRMERFGDFTLVSFTKHIEIERPSLVSSQHVVGLEFTMRTTNQVHIEFPLHFRYQAPSETNLYRQAFVIAPDLFLVCPNGDRSVKRKLKSSDDNAVQNYFQTWELTRLLDPASGDHHWFRLTTISPIPVMGISVPVGYLPSAWLVSSVTLLFTSMGAALLLWVSIDVAKRAQSPSTSNDASWKGKTR</sequence>
<feature type="signal peptide" evidence="11">
    <location>
        <begin position="1"/>
        <end position="20"/>
    </location>
</feature>
<keyword evidence="11" id="KW-0732">Signal</keyword>
<evidence type="ECO:0000256" key="7">
    <source>
        <dbReference type="ARBA" id="ARBA00022989"/>
    </source>
</evidence>
<protein>
    <recommendedName>
        <fullName evidence="14">GPI transamidase component PIG-T</fullName>
    </recommendedName>
</protein>
<keyword evidence="8 10" id="KW-0472">Membrane</keyword>
<keyword evidence="6" id="KW-0256">Endoplasmic reticulum</keyword>
<comment type="similarity">
    <text evidence="3">Belongs to the PIGX family.</text>
</comment>
<keyword evidence="13" id="KW-1185">Reference proteome</keyword>
<comment type="subcellular location">
    <subcellularLocation>
        <location evidence="1">Endoplasmic reticulum membrane</location>
        <topology evidence="1">Single-pass membrane protein</topology>
    </subcellularLocation>
</comment>
<keyword evidence="5 10" id="KW-0812">Transmembrane</keyword>
<keyword evidence="4" id="KW-0337">GPI-anchor biosynthesis</keyword>
<dbReference type="PANTHER" id="PTHR28650">
    <property type="entry name" value="PHOSPHATIDYLINOSITOL-GLYCAN BIOSYNTHESIS CLASS X PROTEIN"/>
    <property type="match status" value="1"/>
</dbReference>
<organism evidence="12 13">
    <name type="scientific">Peronospora destructor</name>
    <dbReference type="NCBI Taxonomy" id="86335"/>
    <lineage>
        <taxon>Eukaryota</taxon>
        <taxon>Sar</taxon>
        <taxon>Stramenopiles</taxon>
        <taxon>Oomycota</taxon>
        <taxon>Peronosporomycetes</taxon>
        <taxon>Peronosporales</taxon>
        <taxon>Peronosporaceae</taxon>
        <taxon>Peronospora</taxon>
    </lineage>
</organism>
<evidence type="ECO:0000256" key="11">
    <source>
        <dbReference type="SAM" id="SignalP"/>
    </source>
</evidence>
<evidence type="ECO:0000256" key="6">
    <source>
        <dbReference type="ARBA" id="ARBA00022824"/>
    </source>
</evidence>
<evidence type="ECO:0000313" key="12">
    <source>
        <dbReference type="EMBL" id="CAI5743832.1"/>
    </source>
</evidence>
<dbReference type="GO" id="GO:0006506">
    <property type="term" value="P:GPI anchor biosynthetic process"/>
    <property type="evidence" value="ECO:0007669"/>
    <property type="project" value="UniProtKB-KW"/>
</dbReference>
<accession>A0AAV0V5A3</accession>
<name>A0AAV0V5A3_9STRA</name>
<evidence type="ECO:0000256" key="9">
    <source>
        <dbReference type="ARBA" id="ARBA00023180"/>
    </source>
</evidence>
<reference evidence="12" key="1">
    <citation type="submission" date="2022-12" db="EMBL/GenBank/DDBJ databases">
        <authorList>
            <person name="Webb A."/>
        </authorList>
    </citation>
    <scope>NUCLEOTIDE SEQUENCE</scope>
    <source>
        <strain evidence="12">Pd1</strain>
    </source>
</reference>
<evidence type="ECO:0000256" key="10">
    <source>
        <dbReference type="SAM" id="Phobius"/>
    </source>
</evidence>
<evidence type="ECO:0000313" key="13">
    <source>
        <dbReference type="Proteomes" id="UP001162029"/>
    </source>
</evidence>
<dbReference type="GO" id="GO:0005789">
    <property type="term" value="C:endoplasmic reticulum membrane"/>
    <property type="evidence" value="ECO:0007669"/>
    <property type="project" value="UniProtKB-SubCell"/>
</dbReference>
<dbReference type="AlphaFoldDB" id="A0AAV0V5A3"/>
<comment type="pathway">
    <text evidence="2">Glycolipid biosynthesis; glycosylphosphatidylinositol-anchor biosynthesis.</text>
</comment>
<proteinExistence type="inferred from homology"/>
<dbReference type="PANTHER" id="PTHR28650:SF1">
    <property type="entry name" value="PHOSPHATIDYLINOSITOL-GLYCAN BIOSYNTHESIS CLASS X PROTEIN"/>
    <property type="match status" value="1"/>
</dbReference>
<keyword evidence="9" id="KW-0325">Glycoprotein</keyword>
<gene>
    <name evidence="12" type="ORF">PDE001_LOCUS9020</name>
</gene>
<evidence type="ECO:0000256" key="8">
    <source>
        <dbReference type="ARBA" id="ARBA00023136"/>
    </source>
</evidence>
<evidence type="ECO:0000256" key="3">
    <source>
        <dbReference type="ARBA" id="ARBA00010345"/>
    </source>
</evidence>
<dbReference type="Pfam" id="PF08320">
    <property type="entry name" value="PIG-X"/>
    <property type="match status" value="1"/>
</dbReference>
<evidence type="ECO:0000256" key="4">
    <source>
        <dbReference type="ARBA" id="ARBA00022502"/>
    </source>
</evidence>
<dbReference type="Proteomes" id="UP001162029">
    <property type="component" value="Unassembled WGS sequence"/>
</dbReference>